<organism evidence="7 8">
    <name type="scientific">Brooklawnia cerclae</name>
    <dbReference type="NCBI Taxonomy" id="349934"/>
    <lineage>
        <taxon>Bacteria</taxon>
        <taxon>Bacillati</taxon>
        <taxon>Actinomycetota</taxon>
        <taxon>Actinomycetes</taxon>
        <taxon>Propionibacteriales</taxon>
        <taxon>Propionibacteriaceae</taxon>
        <taxon>Brooklawnia</taxon>
    </lineage>
</organism>
<dbReference type="PROSITE" id="PS51462">
    <property type="entry name" value="NUDIX"/>
    <property type="match status" value="1"/>
</dbReference>
<dbReference type="PROSITE" id="PS00893">
    <property type="entry name" value="NUDIX_BOX"/>
    <property type="match status" value="1"/>
</dbReference>
<comment type="caution">
    <text evidence="7">The sequence shown here is derived from an EMBL/GenBank/DDBJ whole genome shotgun (WGS) entry which is preliminary data.</text>
</comment>
<comment type="similarity">
    <text evidence="2">Belongs to the Nudix hydrolase family.</text>
</comment>
<accession>A0ABX0SBX8</accession>
<protein>
    <submittedName>
        <fullName evidence="7">8-oxo-dGTP diphosphatase</fullName>
        <ecNumber evidence="7">3.6.1.55</ecNumber>
    </submittedName>
</protein>
<dbReference type="SUPFAM" id="SSF55811">
    <property type="entry name" value="Nudix"/>
    <property type="match status" value="1"/>
</dbReference>
<evidence type="ECO:0000256" key="5">
    <source>
        <dbReference type="ARBA" id="ARBA00022842"/>
    </source>
</evidence>
<evidence type="ECO:0000259" key="6">
    <source>
        <dbReference type="PROSITE" id="PS51462"/>
    </source>
</evidence>
<dbReference type="InterPro" id="IPR000086">
    <property type="entry name" value="NUDIX_hydrolase_dom"/>
</dbReference>
<dbReference type="RefSeq" id="WP_167164591.1">
    <property type="nucleotide sequence ID" value="NZ_BAAAOO010000002.1"/>
</dbReference>
<comment type="cofactor">
    <cofactor evidence="1">
        <name>Mg(2+)</name>
        <dbReference type="ChEBI" id="CHEBI:18420"/>
    </cofactor>
</comment>
<dbReference type="Pfam" id="PF00293">
    <property type="entry name" value="NUDIX"/>
    <property type="match status" value="1"/>
</dbReference>
<dbReference type="EMBL" id="JAAMOZ010000001">
    <property type="protein sequence ID" value="NIH55887.1"/>
    <property type="molecule type" value="Genomic_DNA"/>
</dbReference>
<dbReference type="GO" id="GO:0035539">
    <property type="term" value="F:8-oxo-7,8-dihydrodeoxyguanosine triphosphate pyrophosphatase activity"/>
    <property type="evidence" value="ECO:0007669"/>
    <property type="project" value="UniProtKB-EC"/>
</dbReference>
<evidence type="ECO:0000313" key="8">
    <source>
        <dbReference type="Proteomes" id="UP000749311"/>
    </source>
</evidence>
<evidence type="ECO:0000256" key="4">
    <source>
        <dbReference type="ARBA" id="ARBA00022801"/>
    </source>
</evidence>
<dbReference type="Gene3D" id="3.90.79.10">
    <property type="entry name" value="Nucleoside Triphosphate Pyrophosphohydrolase"/>
    <property type="match status" value="1"/>
</dbReference>
<dbReference type="PANTHER" id="PTHR43758">
    <property type="entry name" value="7,8-DIHYDRO-8-OXOGUANINE TRIPHOSPHATASE"/>
    <property type="match status" value="1"/>
</dbReference>
<dbReference type="CDD" id="cd18886">
    <property type="entry name" value="NUDIX_MutT_Nudt1"/>
    <property type="match status" value="1"/>
</dbReference>
<dbReference type="PANTHER" id="PTHR43758:SF2">
    <property type="entry name" value="OXIDIZED PURINE NUCLEOSIDE TRIPHOSPHATE HYDROLASE"/>
    <property type="match status" value="1"/>
</dbReference>
<evidence type="ECO:0000256" key="3">
    <source>
        <dbReference type="ARBA" id="ARBA00022723"/>
    </source>
</evidence>
<evidence type="ECO:0000313" key="7">
    <source>
        <dbReference type="EMBL" id="NIH55887.1"/>
    </source>
</evidence>
<reference evidence="7 8" key="1">
    <citation type="submission" date="2020-02" db="EMBL/GenBank/DDBJ databases">
        <title>Sequencing the genomes of 1000 actinobacteria strains.</title>
        <authorList>
            <person name="Klenk H.-P."/>
        </authorList>
    </citation>
    <scope>NUCLEOTIDE SEQUENCE [LARGE SCALE GENOMIC DNA]</scope>
    <source>
        <strain evidence="7 8">DSM 19609</strain>
    </source>
</reference>
<feature type="domain" description="Nudix hydrolase" evidence="6">
    <location>
        <begin position="4"/>
        <end position="137"/>
    </location>
</feature>
<keyword evidence="8" id="KW-1185">Reference proteome</keyword>
<gene>
    <name evidence="7" type="ORF">FB473_000532</name>
</gene>
<keyword evidence="5" id="KW-0460">Magnesium</keyword>
<dbReference type="Proteomes" id="UP000749311">
    <property type="component" value="Unassembled WGS sequence"/>
</dbReference>
<dbReference type="InterPro" id="IPR020084">
    <property type="entry name" value="NUDIX_hydrolase_CS"/>
</dbReference>
<keyword evidence="3" id="KW-0479">Metal-binding</keyword>
<keyword evidence="4 7" id="KW-0378">Hydrolase</keyword>
<evidence type="ECO:0000256" key="2">
    <source>
        <dbReference type="ARBA" id="ARBA00005582"/>
    </source>
</evidence>
<dbReference type="EC" id="3.6.1.55" evidence="7"/>
<name>A0ABX0SBX8_9ACTN</name>
<dbReference type="InterPro" id="IPR015797">
    <property type="entry name" value="NUDIX_hydrolase-like_dom_sf"/>
</dbReference>
<proteinExistence type="inferred from homology"/>
<evidence type="ECO:0000256" key="1">
    <source>
        <dbReference type="ARBA" id="ARBA00001946"/>
    </source>
</evidence>
<sequence length="162" mass="18328">MSYSPELTTLGFVLSPDRRRVLMVHRIGRADDEQLGKWNGLGGKVERDEDIWTGMARELREEAGIEVVSMRLRGTVSWPGFHTDGSDVLGFVFVVDEWTGDVPEHNVEGPLAWQPITALADLPMWEGDRYFLPQVFDPGVEQFHLVIPYQGGRPLGWHGTIR</sequence>